<gene>
    <name evidence="1" type="ORF">A3D62_03005</name>
</gene>
<proteinExistence type="predicted"/>
<dbReference type="Proteomes" id="UP000177659">
    <property type="component" value="Unassembled WGS sequence"/>
</dbReference>
<accession>A0A1F6D0Z5</accession>
<organism evidence="1 2">
    <name type="scientific">Candidatus Kaiserbacteria bacterium RIFCSPHIGHO2_02_FULL_49_11</name>
    <dbReference type="NCBI Taxonomy" id="1798489"/>
    <lineage>
        <taxon>Bacteria</taxon>
        <taxon>Candidatus Kaiseribacteriota</taxon>
    </lineage>
</organism>
<evidence type="ECO:0000313" key="1">
    <source>
        <dbReference type="EMBL" id="OGG54990.1"/>
    </source>
</evidence>
<comment type="caution">
    <text evidence="1">The sequence shown here is derived from an EMBL/GenBank/DDBJ whole genome shotgun (WGS) entry which is preliminary data.</text>
</comment>
<dbReference type="AlphaFoldDB" id="A0A1F6D0Z5"/>
<name>A0A1F6D0Z5_9BACT</name>
<evidence type="ECO:0000313" key="2">
    <source>
        <dbReference type="Proteomes" id="UP000177659"/>
    </source>
</evidence>
<reference evidence="1 2" key="1">
    <citation type="journal article" date="2016" name="Nat. Commun.">
        <title>Thousands of microbial genomes shed light on interconnected biogeochemical processes in an aquifer system.</title>
        <authorList>
            <person name="Anantharaman K."/>
            <person name="Brown C.T."/>
            <person name="Hug L.A."/>
            <person name="Sharon I."/>
            <person name="Castelle C.J."/>
            <person name="Probst A.J."/>
            <person name="Thomas B.C."/>
            <person name="Singh A."/>
            <person name="Wilkins M.J."/>
            <person name="Karaoz U."/>
            <person name="Brodie E.L."/>
            <person name="Williams K.H."/>
            <person name="Hubbard S.S."/>
            <person name="Banfield J.F."/>
        </authorList>
    </citation>
    <scope>NUCLEOTIDE SEQUENCE [LARGE SCALE GENOMIC DNA]</scope>
</reference>
<dbReference type="EMBL" id="MFLC01000025">
    <property type="protein sequence ID" value="OGG54990.1"/>
    <property type="molecule type" value="Genomic_DNA"/>
</dbReference>
<sequence length="62" mass="6831">MCATALPDEFAALIANIAWENPEDMLFLDKNLGQKTAAALSGDKKAWQSILEDEKRLFAAFS</sequence>
<protein>
    <submittedName>
        <fullName evidence="1">Uncharacterized protein</fullName>
    </submittedName>
</protein>